<evidence type="ECO:0000259" key="3">
    <source>
        <dbReference type="Pfam" id="PF01555"/>
    </source>
</evidence>
<gene>
    <name evidence="4" type="ORF">UFOVP1558_27</name>
</gene>
<dbReference type="InterPro" id="IPR001091">
    <property type="entry name" value="RM_Methyltransferase"/>
</dbReference>
<dbReference type="GO" id="GO:0032259">
    <property type="term" value="P:methylation"/>
    <property type="evidence" value="ECO:0007669"/>
    <property type="project" value="UniProtKB-KW"/>
</dbReference>
<evidence type="ECO:0000313" key="4">
    <source>
        <dbReference type="EMBL" id="CAB5229852.1"/>
    </source>
</evidence>
<dbReference type="InterPro" id="IPR002941">
    <property type="entry name" value="DNA_methylase_N4/N6"/>
</dbReference>
<dbReference type="Gene3D" id="3.40.50.150">
    <property type="entry name" value="Vaccinia Virus protein VP39"/>
    <property type="match status" value="1"/>
</dbReference>
<keyword evidence="1 4" id="KW-0489">Methyltransferase</keyword>
<evidence type="ECO:0000256" key="2">
    <source>
        <dbReference type="ARBA" id="ARBA00022679"/>
    </source>
</evidence>
<dbReference type="InterPro" id="IPR029063">
    <property type="entry name" value="SAM-dependent_MTases_sf"/>
</dbReference>
<dbReference type="GO" id="GO:0003677">
    <property type="term" value="F:DNA binding"/>
    <property type="evidence" value="ECO:0007669"/>
    <property type="project" value="InterPro"/>
</dbReference>
<dbReference type="PRINTS" id="PR00508">
    <property type="entry name" value="S21N4MTFRASE"/>
</dbReference>
<protein>
    <submittedName>
        <fullName evidence="4">DNA methylase N-4/N-6</fullName>
    </submittedName>
</protein>
<proteinExistence type="predicted"/>
<evidence type="ECO:0000256" key="1">
    <source>
        <dbReference type="ARBA" id="ARBA00022603"/>
    </source>
</evidence>
<organism evidence="4">
    <name type="scientific">uncultured Caudovirales phage</name>
    <dbReference type="NCBI Taxonomy" id="2100421"/>
    <lineage>
        <taxon>Viruses</taxon>
        <taxon>Duplodnaviria</taxon>
        <taxon>Heunggongvirae</taxon>
        <taxon>Uroviricota</taxon>
        <taxon>Caudoviricetes</taxon>
        <taxon>Peduoviridae</taxon>
        <taxon>Maltschvirus</taxon>
        <taxon>Maltschvirus maltsch</taxon>
    </lineage>
</organism>
<sequence>MKPYYDHAGIQIFLGDCREILPTIHGAAVITDPPYGVGFRGAEWDAELVTGWFDLARAAAPLVVVITAPTTLWDYPRPEWVMCWLRPAAASRTAHGTFNHWTPVAVYGRGEWNPDTKTIHGMVSGYKNRGIDHPSPKPVELMQWLVGGVPASDLPIIDCFAGSGTTLVAAKNLNRPAIGIEIEEKYCEVAAQRLSQEVLAL</sequence>
<dbReference type="GO" id="GO:0008170">
    <property type="term" value="F:N-methyltransferase activity"/>
    <property type="evidence" value="ECO:0007669"/>
    <property type="project" value="InterPro"/>
</dbReference>
<accession>A0A6J7XHN2</accession>
<keyword evidence="2" id="KW-0808">Transferase</keyword>
<dbReference type="Pfam" id="PF01555">
    <property type="entry name" value="N6_N4_Mtase"/>
    <property type="match status" value="1"/>
</dbReference>
<dbReference type="EMBL" id="LR798415">
    <property type="protein sequence ID" value="CAB5229852.1"/>
    <property type="molecule type" value="Genomic_DNA"/>
</dbReference>
<dbReference type="SUPFAM" id="SSF53335">
    <property type="entry name" value="S-adenosyl-L-methionine-dependent methyltransferases"/>
    <property type="match status" value="1"/>
</dbReference>
<name>A0A6J7XHN2_9CAUD</name>
<feature type="domain" description="DNA methylase N-4/N-6" evidence="3">
    <location>
        <begin position="125"/>
        <end position="191"/>
    </location>
</feature>
<reference evidence="4" key="1">
    <citation type="submission" date="2020-05" db="EMBL/GenBank/DDBJ databases">
        <authorList>
            <person name="Chiriac C."/>
            <person name="Salcher M."/>
            <person name="Ghai R."/>
            <person name="Kavagutti S V."/>
        </authorList>
    </citation>
    <scope>NUCLEOTIDE SEQUENCE</scope>
</reference>